<evidence type="ECO:0000313" key="3">
    <source>
        <dbReference type="Proteomes" id="UP000554482"/>
    </source>
</evidence>
<dbReference type="AlphaFoldDB" id="A0A7J6W9R0"/>
<dbReference type="Proteomes" id="UP000554482">
    <property type="component" value="Unassembled WGS sequence"/>
</dbReference>
<comment type="caution">
    <text evidence="2">The sequence shown here is derived from an EMBL/GenBank/DDBJ whole genome shotgun (WGS) entry which is preliminary data.</text>
</comment>
<feature type="region of interest" description="Disordered" evidence="1">
    <location>
        <begin position="22"/>
        <end position="104"/>
    </location>
</feature>
<organism evidence="2 3">
    <name type="scientific">Thalictrum thalictroides</name>
    <name type="common">Rue-anemone</name>
    <name type="synonym">Anemone thalictroides</name>
    <dbReference type="NCBI Taxonomy" id="46969"/>
    <lineage>
        <taxon>Eukaryota</taxon>
        <taxon>Viridiplantae</taxon>
        <taxon>Streptophyta</taxon>
        <taxon>Embryophyta</taxon>
        <taxon>Tracheophyta</taxon>
        <taxon>Spermatophyta</taxon>
        <taxon>Magnoliopsida</taxon>
        <taxon>Ranunculales</taxon>
        <taxon>Ranunculaceae</taxon>
        <taxon>Thalictroideae</taxon>
        <taxon>Thalictrum</taxon>
    </lineage>
</organism>
<feature type="compositionally biased region" description="Basic residues" evidence="1">
    <location>
        <begin position="61"/>
        <end position="76"/>
    </location>
</feature>
<dbReference type="PANTHER" id="PTHR34188">
    <property type="entry name" value="OS01G0299500 PROTEIN"/>
    <property type="match status" value="1"/>
</dbReference>
<proteinExistence type="predicted"/>
<dbReference type="OrthoDB" id="1899142at2759"/>
<gene>
    <name evidence="2" type="ORF">FRX31_017083</name>
</gene>
<feature type="compositionally biased region" description="Polar residues" evidence="1">
    <location>
        <begin position="28"/>
        <end position="38"/>
    </location>
</feature>
<evidence type="ECO:0000313" key="2">
    <source>
        <dbReference type="EMBL" id="KAF5193330.1"/>
    </source>
</evidence>
<accession>A0A7J6W9R0</accession>
<name>A0A7J6W9R0_THATH</name>
<dbReference type="PANTHER" id="PTHR34188:SF5">
    <property type="entry name" value="OS05G0131900 PROTEIN"/>
    <property type="match status" value="1"/>
</dbReference>
<keyword evidence="3" id="KW-1185">Reference proteome</keyword>
<sequence>MKETKIPQYLGRVWSGMISLDESEHSLRSSNRVSNSFIENGESDTDKSSGGEENVNLLPKKSVKEKQKKGAKKPPKPPRPPGAPSLDAARQTDLRTCNVEACTS</sequence>
<evidence type="ECO:0000256" key="1">
    <source>
        <dbReference type="SAM" id="MobiDB-lite"/>
    </source>
</evidence>
<protein>
    <submittedName>
        <fullName evidence="2">Uncharacterized protein</fullName>
    </submittedName>
</protein>
<reference evidence="2 3" key="1">
    <citation type="submission" date="2020-06" db="EMBL/GenBank/DDBJ databases">
        <title>Transcriptomic and genomic resources for Thalictrum thalictroides and T. hernandezii: Facilitating candidate gene discovery in an emerging model plant lineage.</title>
        <authorList>
            <person name="Arias T."/>
            <person name="Riano-Pachon D.M."/>
            <person name="Di Stilio V.S."/>
        </authorList>
    </citation>
    <scope>NUCLEOTIDE SEQUENCE [LARGE SCALE GENOMIC DNA]</scope>
    <source>
        <strain evidence="3">cv. WT478/WT964</strain>
        <tissue evidence="2">Leaves</tissue>
    </source>
</reference>
<dbReference type="EMBL" id="JABWDY010020178">
    <property type="protein sequence ID" value="KAF5193330.1"/>
    <property type="molecule type" value="Genomic_DNA"/>
</dbReference>